<dbReference type="RefSeq" id="WP_281737056.1">
    <property type="nucleotide sequence ID" value="NZ_JAKETQ010000004.1"/>
</dbReference>
<evidence type="ECO:0000313" key="2">
    <source>
        <dbReference type="EMBL" id="MCI0129089.1"/>
    </source>
</evidence>
<evidence type="ECO:0000256" key="1">
    <source>
        <dbReference type="SAM" id="MobiDB-lite"/>
    </source>
</evidence>
<proteinExistence type="predicted"/>
<feature type="non-terminal residue" evidence="2">
    <location>
        <position position="1"/>
    </location>
</feature>
<evidence type="ECO:0000313" key="3">
    <source>
        <dbReference type="Proteomes" id="UP001156140"/>
    </source>
</evidence>
<organism evidence="2 3">
    <name type="scientific">Paradevosia shaoguanensis</name>
    <dbReference type="NCBI Taxonomy" id="1335043"/>
    <lineage>
        <taxon>Bacteria</taxon>
        <taxon>Pseudomonadati</taxon>
        <taxon>Pseudomonadota</taxon>
        <taxon>Alphaproteobacteria</taxon>
        <taxon>Hyphomicrobiales</taxon>
        <taxon>Devosiaceae</taxon>
        <taxon>Paradevosia</taxon>
    </lineage>
</organism>
<dbReference type="EMBL" id="JALAZD010000004">
    <property type="protein sequence ID" value="MCI0129089.1"/>
    <property type="molecule type" value="Genomic_DNA"/>
</dbReference>
<dbReference type="Proteomes" id="UP001156140">
    <property type="component" value="Unassembled WGS sequence"/>
</dbReference>
<reference evidence="2" key="1">
    <citation type="submission" date="2022-03" db="EMBL/GenBank/DDBJ databases">
        <title>The complete genome sequence of a Methyloterrigena soli.</title>
        <authorList>
            <person name="Zi Z."/>
        </authorList>
    </citation>
    <scope>NUCLEOTIDE SEQUENCE</scope>
    <source>
        <strain evidence="2">M48</strain>
    </source>
</reference>
<protein>
    <submittedName>
        <fullName evidence="2">Uncharacterized protein</fullName>
    </submittedName>
</protein>
<accession>A0AA41UF25</accession>
<comment type="caution">
    <text evidence="2">The sequence shown here is derived from an EMBL/GenBank/DDBJ whole genome shotgun (WGS) entry which is preliminary data.</text>
</comment>
<name>A0AA41UF25_9HYPH</name>
<keyword evidence="3" id="KW-1185">Reference proteome</keyword>
<dbReference type="AlphaFoldDB" id="A0AA41UF25"/>
<gene>
    <name evidence="2" type="ORF">ML536_19830</name>
</gene>
<feature type="compositionally biased region" description="Polar residues" evidence="1">
    <location>
        <begin position="55"/>
        <end position="66"/>
    </location>
</feature>
<feature type="region of interest" description="Disordered" evidence="1">
    <location>
        <begin position="23"/>
        <end position="78"/>
    </location>
</feature>
<sequence length="78" mass="9021">PLYKRRSTNPKLEPLMAIEARRTRRRGVELNPPPSSKPKIARSLRPDRPILHLAFNQSATPKSIFSGTEPPKPRWWKP</sequence>